<name>A0A8S1PMR7_PARPR</name>
<evidence type="ECO:0000313" key="1">
    <source>
        <dbReference type="EMBL" id="CAD8103983.1"/>
    </source>
</evidence>
<dbReference type="EMBL" id="CAJJDM010000125">
    <property type="protein sequence ID" value="CAD8103983.1"/>
    <property type="molecule type" value="Genomic_DNA"/>
</dbReference>
<reference evidence="1" key="1">
    <citation type="submission" date="2021-01" db="EMBL/GenBank/DDBJ databases">
        <authorList>
            <consortium name="Genoscope - CEA"/>
            <person name="William W."/>
        </authorList>
    </citation>
    <scope>NUCLEOTIDE SEQUENCE</scope>
</reference>
<proteinExistence type="predicted"/>
<keyword evidence="2" id="KW-1185">Reference proteome</keyword>
<gene>
    <name evidence="1" type="ORF">PPRIM_AZ9-3.1.T1220132</name>
</gene>
<dbReference type="AlphaFoldDB" id="A0A8S1PMR7"/>
<sequence length="77" mass="9158">MINADNLNNNINDLYHSRVQVRYLDKMKQAIINLIEQITNKQFLIKQLTSANFHLKLIKYFEKQQLISLSLCSFKDE</sequence>
<protein>
    <submittedName>
        <fullName evidence="1">Uncharacterized protein</fullName>
    </submittedName>
</protein>
<comment type="caution">
    <text evidence="1">The sequence shown here is derived from an EMBL/GenBank/DDBJ whole genome shotgun (WGS) entry which is preliminary data.</text>
</comment>
<accession>A0A8S1PMR7</accession>
<dbReference type="Proteomes" id="UP000688137">
    <property type="component" value="Unassembled WGS sequence"/>
</dbReference>
<evidence type="ECO:0000313" key="2">
    <source>
        <dbReference type="Proteomes" id="UP000688137"/>
    </source>
</evidence>
<organism evidence="1 2">
    <name type="scientific">Paramecium primaurelia</name>
    <dbReference type="NCBI Taxonomy" id="5886"/>
    <lineage>
        <taxon>Eukaryota</taxon>
        <taxon>Sar</taxon>
        <taxon>Alveolata</taxon>
        <taxon>Ciliophora</taxon>
        <taxon>Intramacronucleata</taxon>
        <taxon>Oligohymenophorea</taxon>
        <taxon>Peniculida</taxon>
        <taxon>Parameciidae</taxon>
        <taxon>Paramecium</taxon>
    </lineage>
</organism>